<evidence type="ECO:0000313" key="6">
    <source>
        <dbReference type="EMBL" id="KOH42497.1"/>
    </source>
</evidence>
<evidence type="ECO:0000256" key="3">
    <source>
        <dbReference type="ARBA" id="ARBA00022679"/>
    </source>
</evidence>
<name>A0A0L8V2N5_9BACT</name>
<comment type="caution">
    <text evidence="6">The sequence shown here is derived from an EMBL/GenBank/DDBJ whole genome shotgun (WGS) entry which is preliminary data.</text>
</comment>
<protein>
    <submittedName>
        <fullName evidence="6">Hemolysin</fullName>
    </submittedName>
</protein>
<sequence length="328" mass="37625">MYLNKISGLSMKDIVAPKPKEAIIAELTPERLLRKTNKGANEIYVITHHDSPNVMHEIGRLREITFRDAGGGTGKEIDIDQYDINDNPYKQLLVWDPDAQEILGGYRYIMCPNLPVDEHGDISLATSRLFHFSEDFKKNYLPYTLELGRSFVQPAYQSSKAGAKALFALDNLWDGLGALIVDHPEMKYFFGKVTMYSHFHSDARNLIQYFFLKYFRDHEGLVTPKKPMELHMDMDALAKVFNGGSYKEDYKILTQQVREHGENIPPLINAYMNLSPSMKTFGTVLNDRFGDVEETGIILTIKDIYEAKKDRHIETYIKGKEDDFPTPE</sequence>
<dbReference type="PANTHER" id="PTHR37323:SF1">
    <property type="entry name" value="L-ORNITHINE N(ALPHA)-ACYLTRANSFERASE"/>
    <property type="match status" value="1"/>
</dbReference>
<accession>A0A0L8V2N5</accession>
<keyword evidence="5" id="KW-0012">Acyltransferase</keyword>
<proteinExistence type="predicted"/>
<keyword evidence="2" id="KW-0444">Lipid biosynthesis</keyword>
<comment type="pathway">
    <text evidence="1">Lipid metabolism.</text>
</comment>
<reference evidence="7" key="1">
    <citation type="submission" date="2015-07" db="EMBL/GenBank/DDBJ databases">
        <title>Genome sequencing of Sunxiuqinia dokdonensis strain SK.</title>
        <authorList>
            <person name="Ahn S."/>
            <person name="Kim B.-C."/>
        </authorList>
    </citation>
    <scope>NUCLEOTIDE SEQUENCE [LARGE SCALE GENOMIC DNA]</scope>
    <source>
        <strain evidence="7">SK</strain>
    </source>
</reference>
<dbReference type="Pfam" id="PF13444">
    <property type="entry name" value="Acetyltransf_5"/>
    <property type="match status" value="1"/>
</dbReference>
<dbReference type="EMBL" id="LGIA01000225">
    <property type="protein sequence ID" value="KOH42497.1"/>
    <property type="molecule type" value="Genomic_DNA"/>
</dbReference>
<dbReference type="GO" id="GO:0016746">
    <property type="term" value="F:acyltransferase activity"/>
    <property type="evidence" value="ECO:0007669"/>
    <property type="project" value="UniProtKB-KW"/>
</dbReference>
<organism evidence="6 7">
    <name type="scientific">Sunxiuqinia dokdonensis</name>
    <dbReference type="NCBI Taxonomy" id="1409788"/>
    <lineage>
        <taxon>Bacteria</taxon>
        <taxon>Pseudomonadati</taxon>
        <taxon>Bacteroidota</taxon>
        <taxon>Bacteroidia</taxon>
        <taxon>Marinilabiliales</taxon>
        <taxon>Prolixibacteraceae</taxon>
        <taxon>Sunxiuqinia</taxon>
    </lineage>
</organism>
<dbReference type="STRING" id="1409788.NC99_46640"/>
<keyword evidence="7" id="KW-1185">Reference proteome</keyword>
<evidence type="ECO:0000256" key="2">
    <source>
        <dbReference type="ARBA" id="ARBA00022516"/>
    </source>
</evidence>
<evidence type="ECO:0000256" key="1">
    <source>
        <dbReference type="ARBA" id="ARBA00005189"/>
    </source>
</evidence>
<dbReference type="GO" id="GO:0006629">
    <property type="term" value="P:lipid metabolic process"/>
    <property type="evidence" value="ECO:0007669"/>
    <property type="project" value="UniProtKB-KW"/>
</dbReference>
<dbReference type="Proteomes" id="UP000036958">
    <property type="component" value="Unassembled WGS sequence"/>
</dbReference>
<dbReference type="PANTHER" id="PTHR37323">
    <property type="entry name" value="GCN5-RELATED N-ACETYLTRANSFERASE"/>
    <property type="match status" value="1"/>
</dbReference>
<dbReference type="AlphaFoldDB" id="A0A0L8V2N5"/>
<evidence type="ECO:0000256" key="5">
    <source>
        <dbReference type="ARBA" id="ARBA00023315"/>
    </source>
</evidence>
<keyword evidence="4" id="KW-0443">Lipid metabolism</keyword>
<dbReference type="InterPro" id="IPR052351">
    <property type="entry name" value="Ornithine_N-alpha-AT"/>
</dbReference>
<evidence type="ECO:0000256" key="4">
    <source>
        <dbReference type="ARBA" id="ARBA00023098"/>
    </source>
</evidence>
<evidence type="ECO:0000313" key="7">
    <source>
        <dbReference type="Proteomes" id="UP000036958"/>
    </source>
</evidence>
<dbReference type="SUPFAM" id="SSF55729">
    <property type="entry name" value="Acyl-CoA N-acyltransferases (Nat)"/>
    <property type="match status" value="1"/>
</dbReference>
<dbReference type="InterPro" id="IPR016181">
    <property type="entry name" value="Acyl_CoA_acyltransferase"/>
</dbReference>
<gene>
    <name evidence="6" type="ORF">NC99_46640</name>
</gene>
<keyword evidence="3" id="KW-0808">Transferase</keyword>
<dbReference type="PATRIC" id="fig|1409788.3.peg.4771"/>